<dbReference type="AlphaFoldDB" id="W4KDV6"/>
<feature type="region of interest" description="Disordered" evidence="1">
    <location>
        <begin position="1"/>
        <end position="48"/>
    </location>
</feature>
<gene>
    <name evidence="2" type="ORF">HETIRDRAFT_408199</name>
</gene>
<accession>W4KDV6</accession>
<feature type="region of interest" description="Disordered" evidence="1">
    <location>
        <begin position="288"/>
        <end position="389"/>
    </location>
</feature>
<sequence length="402" mass="43995">MDDANHSPTDLAPPPPAYDQRELDQKVSQALEQSLSSTDMTHTIGEDGWPIYDASAFEVVASSYERSTTGSSSRLQETDQSSWTKRAFPSDSKVPSAGTQPLRIRRRKNRPSKTSQDVISHAMSEESARPSSRSSQHSAVNPEYSRDSPPPPFTPTGPSLDGPPFEEVVRLSWNGPDSRPASPLSTIAHDHSPRRDLREFSPEPTRTHHQSPTLLPRNGNRRANPRPITTDYTASHARHHSALSSRLDFNPLSAYSKHQLDHTDAPASDPSRQAMAFYNQAVASHLTGSAPVSSRSDYIPSPNKSQLFRAPRGASPMPPGASAGDDDMTSSMRTQRLPRPATASSSNLSPYPRSMPSPPGANGPLSTFDRQSQYSTETRSANSGTPWAFSEAQMIRDLYQAR</sequence>
<dbReference type="EMBL" id="KI925456">
    <property type="protein sequence ID" value="ETW83929.1"/>
    <property type="molecule type" value="Genomic_DNA"/>
</dbReference>
<feature type="compositionally biased region" description="Polar residues" evidence="1">
    <location>
        <begin position="364"/>
        <end position="385"/>
    </location>
</feature>
<evidence type="ECO:0000313" key="3">
    <source>
        <dbReference type="Proteomes" id="UP000030671"/>
    </source>
</evidence>
<keyword evidence="3" id="KW-1185">Reference proteome</keyword>
<dbReference type="GeneID" id="20672669"/>
<dbReference type="OrthoDB" id="2797886at2759"/>
<evidence type="ECO:0000256" key="1">
    <source>
        <dbReference type="SAM" id="MobiDB-lite"/>
    </source>
</evidence>
<feature type="compositionally biased region" description="Basic and acidic residues" evidence="1">
    <location>
        <begin position="188"/>
        <end position="201"/>
    </location>
</feature>
<dbReference type="Proteomes" id="UP000030671">
    <property type="component" value="Unassembled WGS sequence"/>
</dbReference>
<feature type="region of interest" description="Disordered" evidence="1">
    <location>
        <begin position="62"/>
        <end position="239"/>
    </location>
</feature>
<name>W4KDV6_HETIT</name>
<dbReference type="eggNOG" id="ENOG502SZ94">
    <property type="taxonomic scope" value="Eukaryota"/>
</dbReference>
<dbReference type="HOGENOM" id="CLU_685217_0_0_1"/>
<evidence type="ECO:0000313" key="2">
    <source>
        <dbReference type="EMBL" id="ETW83929.1"/>
    </source>
</evidence>
<feature type="compositionally biased region" description="Polar residues" evidence="1">
    <location>
        <begin position="288"/>
        <end position="306"/>
    </location>
</feature>
<protein>
    <submittedName>
        <fullName evidence="2">Uncharacterized protein</fullName>
    </submittedName>
</protein>
<reference evidence="2 3" key="1">
    <citation type="journal article" date="2012" name="New Phytol.">
        <title>Insight into trade-off between wood decay and parasitism from the genome of a fungal forest pathogen.</title>
        <authorList>
            <person name="Olson A."/>
            <person name="Aerts A."/>
            <person name="Asiegbu F."/>
            <person name="Belbahri L."/>
            <person name="Bouzid O."/>
            <person name="Broberg A."/>
            <person name="Canback B."/>
            <person name="Coutinho P.M."/>
            <person name="Cullen D."/>
            <person name="Dalman K."/>
            <person name="Deflorio G."/>
            <person name="van Diepen L.T."/>
            <person name="Dunand C."/>
            <person name="Duplessis S."/>
            <person name="Durling M."/>
            <person name="Gonthier P."/>
            <person name="Grimwood J."/>
            <person name="Fossdal C.G."/>
            <person name="Hansson D."/>
            <person name="Henrissat B."/>
            <person name="Hietala A."/>
            <person name="Himmelstrand K."/>
            <person name="Hoffmeister D."/>
            <person name="Hogberg N."/>
            <person name="James T.Y."/>
            <person name="Karlsson M."/>
            <person name="Kohler A."/>
            <person name="Kues U."/>
            <person name="Lee Y.H."/>
            <person name="Lin Y.C."/>
            <person name="Lind M."/>
            <person name="Lindquist E."/>
            <person name="Lombard V."/>
            <person name="Lucas S."/>
            <person name="Lunden K."/>
            <person name="Morin E."/>
            <person name="Murat C."/>
            <person name="Park J."/>
            <person name="Raffaello T."/>
            <person name="Rouze P."/>
            <person name="Salamov A."/>
            <person name="Schmutz J."/>
            <person name="Solheim H."/>
            <person name="Stahlberg J."/>
            <person name="Velez H."/>
            <person name="de Vries R.P."/>
            <person name="Wiebenga A."/>
            <person name="Woodward S."/>
            <person name="Yakovlev I."/>
            <person name="Garbelotto M."/>
            <person name="Martin F."/>
            <person name="Grigoriev I.V."/>
            <person name="Stenlid J."/>
        </authorList>
    </citation>
    <scope>NUCLEOTIDE SEQUENCE [LARGE SCALE GENOMIC DNA]</scope>
    <source>
        <strain evidence="2 3">TC 32-1</strain>
    </source>
</reference>
<feature type="compositionally biased region" description="Polar residues" evidence="1">
    <location>
        <begin position="26"/>
        <end position="41"/>
    </location>
</feature>
<feature type="compositionally biased region" description="Low complexity" evidence="1">
    <location>
        <begin position="62"/>
        <end position="74"/>
    </location>
</feature>
<organism evidence="2 3">
    <name type="scientific">Heterobasidion irregulare (strain TC 32-1)</name>
    <dbReference type="NCBI Taxonomy" id="747525"/>
    <lineage>
        <taxon>Eukaryota</taxon>
        <taxon>Fungi</taxon>
        <taxon>Dikarya</taxon>
        <taxon>Basidiomycota</taxon>
        <taxon>Agaricomycotina</taxon>
        <taxon>Agaricomycetes</taxon>
        <taxon>Russulales</taxon>
        <taxon>Bondarzewiaceae</taxon>
        <taxon>Heterobasidion</taxon>
        <taxon>Heterobasidion annosum species complex</taxon>
    </lineage>
</organism>
<dbReference type="KEGG" id="hir:HETIRDRAFT_408199"/>
<dbReference type="InParanoid" id="W4KDV6"/>
<proteinExistence type="predicted"/>
<feature type="compositionally biased region" description="Low complexity" evidence="1">
    <location>
        <begin position="129"/>
        <end position="139"/>
    </location>
</feature>
<dbReference type="RefSeq" id="XP_009543656.1">
    <property type="nucleotide sequence ID" value="XM_009545361.1"/>
</dbReference>